<dbReference type="Pfam" id="PF18998">
    <property type="entry name" value="Flg_new_2"/>
    <property type="match status" value="2"/>
</dbReference>
<gene>
    <name evidence="5" type="ORF">NE619_12305</name>
</gene>
<dbReference type="PANTHER" id="PTHR45661:SF3">
    <property type="entry name" value="IG-LIKE DOMAIN-CONTAINING PROTEIN"/>
    <property type="match status" value="1"/>
</dbReference>
<evidence type="ECO:0000313" key="5">
    <source>
        <dbReference type="EMBL" id="MCQ4637510.1"/>
    </source>
</evidence>
<feature type="domain" description="Bacterial repeat" evidence="4">
    <location>
        <begin position="329"/>
        <end position="401"/>
    </location>
</feature>
<dbReference type="InterPro" id="IPR053139">
    <property type="entry name" value="Surface_bspA-like"/>
</dbReference>
<feature type="transmembrane region" description="Helical" evidence="2">
    <location>
        <begin position="504"/>
        <end position="521"/>
    </location>
</feature>
<sequence length="529" mass="55411">MSGMKRLQAVFLAVCLTLLSVIGTNAVEVHGVVEDTFTAKITNTLPGGQKQMINCTFKILEEPGDSGKGKVQVGNGKDIAIDRSTNGSIEITDEVKDSATDKTYTVESIGDQAFLSCRSLKSTGLGNNSSIKSIGYKAFTDCWNLTSTGLENNSTVKSIGYSAFGLCGCLTSTGLENNSMIESIGDSAFSNCSSLKSTGLENNSTVKSIGIGVFSSCSNLTSTGLENNSTVKSIGLSAFAMCSNLTSTGLENNSTIESIGERAFFQCSSLKTVTLPKDSKVATIGDQAFKDCTELTSFVIKGDKVPAFGANVFEGAASGFAIYYPVHVTNGSVAADPGKQIDNSFAKGTEVTITADSAEGKKFKNWSVDSGNVSLTDRESASTTFAMPEEVVKVTANYENIEYTVTVGGGTGGGKYVMNDTVTITADPAPEGKRFKEWQIVSGKAVLADPAKETTTFTMPAGNVEVKAVYEDIPAGHEGETTPPGNDDSAKPAAPQTSDPSNPGLLLFIMLGAGITAVVSYRTRKKKAQ</sequence>
<dbReference type="RefSeq" id="WP_256132696.1">
    <property type="nucleotide sequence ID" value="NZ_JANFXK010000013.1"/>
</dbReference>
<comment type="caution">
    <text evidence="5">The sequence shown here is derived from an EMBL/GenBank/DDBJ whole genome shotgun (WGS) entry which is preliminary data.</text>
</comment>
<evidence type="ECO:0000313" key="6">
    <source>
        <dbReference type="Proteomes" id="UP001524502"/>
    </source>
</evidence>
<evidence type="ECO:0000256" key="1">
    <source>
        <dbReference type="SAM" id="MobiDB-lite"/>
    </source>
</evidence>
<keyword evidence="2" id="KW-1133">Transmembrane helix</keyword>
<dbReference type="Gene3D" id="3.80.10.10">
    <property type="entry name" value="Ribonuclease Inhibitor"/>
    <property type="match status" value="2"/>
</dbReference>
<dbReference type="Pfam" id="PF13306">
    <property type="entry name" value="LRR_5"/>
    <property type="match status" value="1"/>
</dbReference>
<dbReference type="SUPFAM" id="SSF52058">
    <property type="entry name" value="L domain-like"/>
    <property type="match status" value="1"/>
</dbReference>
<dbReference type="InterPro" id="IPR032675">
    <property type="entry name" value="LRR_dom_sf"/>
</dbReference>
<protein>
    <submittedName>
        <fullName evidence="5">Leucine-rich repeat protein</fullName>
    </submittedName>
</protein>
<dbReference type="PANTHER" id="PTHR45661">
    <property type="entry name" value="SURFACE ANTIGEN"/>
    <property type="match status" value="1"/>
</dbReference>
<keyword evidence="3" id="KW-0732">Signal</keyword>
<dbReference type="Proteomes" id="UP001524502">
    <property type="component" value="Unassembled WGS sequence"/>
</dbReference>
<keyword evidence="6" id="KW-1185">Reference proteome</keyword>
<evidence type="ECO:0000256" key="3">
    <source>
        <dbReference type="SAM" id="SignalP"/>
    </source>
</evidence>
<feature type="region of interest" description="Disordered" evidence="1">
    <location>
        <begin position="475"/>
        <end position="501"/>
    </location>
</feature>
<name>A0ABT1RQQ7_9FIRM</name>
<evidence type="ECO:0000256" key="2">
    <source>
        <dbReference type="SAM" id="Phobius"/>
    </source>
</evidence>
<dbReference type="InterPro" id="IPR044060">
    <property type="entry name" value="Bacterial_rp_domain"/>
</dbReference>
<dbReference type="EMBL" id="JANFXK010000013">
    <property type="protein sequence ID" value="MCQ4637510.1"/>
    <property type="molecule type" value="Genomic_DNA"/>
</dbReference>
<keyword evidence="2" id="KW-0472">Membrane</keyword>
<feature type="signal peptide" evidence="3">
    <location>
        <begin position="1"/>
        <end position="26"/>
    </location>
</feature>
<reference evidence="5 6" key="1">
    <citation type="submission" date="2022-06" db="EMBL/GenBank/DDBJ databases">
        <title>Isolation of gut microbiota from human fecal samples.</title>
        <authorList>
            <person name="Pamer E.G."/>
            <person name="Barat B."/>
            <person name="Waligurski E."/>
            <person name="Medina S."/>
            <person name="Paddock L."/>
            <person name="Mostad J."/>
        </authorList>
    </citation>
    <scope>NUCLEOTIDE SEQUENCE [LARGE SCALE GENOMIC DNA]</scope>
    <source>
        <strain evidence="5 6">SL.3.17</strain>
    </source>
</reference>
<evidence type="ECO:0000259" key="4">
    <source>
        <dbReference type="Pfam" id="PF18998"/>
    </source>
</evidence>
<accession>A0ABT1RQQ7</accession>
<organism evidence="5 6">
    <name type="scientific">Anaerovorax odorimutans</name>
    <dbReference type="NCBI Taxonomy" id="109327"/>
    <lineage>
        <taxon>Bacteria</taxon>
        <taxon>Bacillati</taxon>
        <taxon>Bacillota</taxon>
        <taxon>Clostridia</taxon>
        <taxon>Peptostreptococcales</taxon>
        <taxon>Anaerovoracaceae</taxon>
        <taxon>Anaerovorax</taxon>
    </lineage>
</organism>
<feature type="domain" description="Bacterial repeat" evidence="4">
    <location>
        <begin position="403"/>
        <end position="473"/>
    </location>
</feature>
<feature type="chain" id="PRO_5045248644" evidence="3">
    <location>
        <begin position="27"/>
        <end position="529"/>
    </location>
</feature>
<proteinExistence type="predicted"/>
<dbReference type="InterPro" id="IPR026906">
    <property type="entry name" value="LRR_5"/>
</dbReference>
<keyword evidence="2" id="KW-0812">Transmembrane</keyword>